<dbReference type="Pfam" id="PF05592">
    <property type="entry name" value="Bac_rhamnosid"/>
    <property type="match status" value="1"/>
</dbReference>
<evidence type="ECO:0000259" key="5">
    <source>
        <dbReference type="Pfam" id="PF08531"/>
    </source>
</evidence>
<sequence length="869" mass="94049">MTLPTPGSVTFERSPDGLGLGTARPRISWRLPEASGSQLAYELEFQRAGLTTVTGRVTAAERHLVPWPAEPLASRDRVRVRVRVWTDDEPGVSGWSEPAWAEAALLDPGQWSAVPVGGAWDSGAVPSADRRPARVRREFTLDKRVVSARLYATAHGVYEAEINGRRVGGDALSPGWTVYGRRLQYLTYDVTSYLAAGRNAIGVWLGDGWYRGRLGFGGGTSSIYGTDQSWLAQLEITHDDGTMTVIATDSSWQAAAGPIITSSLYDGEVHDGRLGSADWSRPRGADRGADDGEWAPVALHERDMSTLVPAQGPPVRCTAVIAPVRSQRRDDGSYLLDFGQNLVGRLAISVSGPRGTRVALRHAEILVDGDLAMGPLRQARATDEYMLRGEGTEQWEPRFTIHGFRYATVTGWPGELTEGSIVARVYHTDMEPAGTFECSDPLVQRLHENVRWSMRGNFVGIPTDCPARDERLGWTGDVQVFAPTALFLYDCAAMLDSWLTDVGLEQLPDGTVPWFVPVIPSPPPWTPIRPGAGWGDVAALTPVALYQATGDAELLRRHYAAGRAWVDLVSSLAGPGRVWDTGFQLGDWLDPAAPADDPAASETDPHLIATAYFAWSARHVSIAADVLGDRAGAEKYRELAGEVARAFRSRYLLKSGRLTSDTQASYAVAVVFGLLDGEDAAGRAGRRLAELVADNGYRIGTGFIGTPIVCDALTVTGHLDAAYRLLMQTECPSWLYPVTQGATTIWERWDSLRPNGTLNPAGMTSFNHFALGSVADWMHRVVAGLAPAAPGYRKIEFRPRPGGGLTSAAASHQTPYGRAAISWEIAGEEMSVTMTVPPNCTATAHLPGVPPVEMGPGTLRMRVKTDHDR</sequence>
<dbReference type="RefSeq" id="WP_145857237.1">
    <property type="nucleotide sequence ID" value="NZ_RPFW01000005.1"/>
</dbReference>
<keyword evidence="9" id="KW-1185">Reference proteome</keyword>
<dbReference type="PIRSF" id="PIRSF010631">
    <property type="entry name" value="A-rhamnsds"/>
    <property type="match status" value="1"/>
</dbReference>
<protein>
    <recommendedName>
        <fullName evidence="2">alpha-L-rhamnosidase</fullName>
        <ecNumber evidence="2">3.2.1.40</ecNumber>
    </recommendedName>
</protein>
<evidence type="ECO:0000256" key="3">
    <source>
        <dbReference type="ARBA" id="ARBA00022801"/>
    </source>
</evidence>
<feature type="domain" description="Alpha-L-rhamnosidase C-terminal" evidence="7">
    <location>
        <begin position="784"/>
        <end position="852"/>
    </location>
</feature>
<dbReference type="PANTHER" id="PTHR33307:SF6">
    <property type="entry name" value="ALPHA-RHAMNOSIDASE (EUROFUNG)-RELATED"/>
    <property type="match status" value="1"/>
</dbReference>
<dbReference type="InterPro" id="IPR008902">
    <property type="entry name" value="Rhamnosid_concanavalin"/>
</dbReference>
<evidence type="ECO:0000259" key="4">
    <source>
        <dbReference type="Pfam" id="PF05592"/>
    </source>
</evidence>
<dbReference type="Pfam" id="PF17389">
    <property type="entry name" value="Bac_rhamnosid6H"/>
    <property type="match status" value="1"/>
</dbReference>
<dbReference type="InterPro" id="IPR013783">
    <property type="entry name" value="Ig-like_fold"/>
</dbReference>
<feature type="domain" description="Bacterial alpha-L-rhamnosidase N-terminal" evidence="5">
    <location>
        <begin position="143"/>
        <end position="318"/>
    </location>
</feature>
<evidence type="ECO:0000313" key="9">
    <source>
        <dbReference type="Proteomes" id="UP000460272"/>
    </source>
</evidence>
<dbReference type="InterPro" id="IPR016007">
    <property type="entry name" value="Alpha_rhamnosid"/>
</dbReference>
<reference evidence="8 9" key="1">
    <citation type="submission" date="2018-11" db="EMBL/GenBank/DDBJ databases">
        <title>Trebonia kvetii gen.nov., sp.nov., a novel acidophilic actinobacterium, and proposal of the new actinobacterial family Treboniaceae fam. nov.</title>
        <authorList>
            <person name="Rapoport D."/>
            <person name="Sagova-Mareckova M."/>
            <person name="Sedlacek I."/>
            <person name="Provaznik J."/>
            <person name="Kralova S."/>
            <person name="Pavlinic D."/>
            <person name="Benes V."/>
            <person name="Kopecky J."/>
        </authorList>
    </citation>
    <scope>NUCLEOTIDE SEQUENCE [LARGE SCALE GENOMIC DNA]</scope>
    <source>
        <strain evidence="8 9">15Tr583</strain>
    </source>
</reference>
<comment type="catalytic activity">
    <reaction evidence="1">
        <text>Hydrolysis of terminal non-reducing alpha-L-rhamnose residues in alpha-L-rhamnosides.</text>
        <dbReference type="EC" id="3.2.1.40"/>
    </reaction>
</comment>
<dbReference type="GO" id="GO:0005975">
    <property type="term" value="P:carbohydrate metabolic process"/>
    <property type="evidence" value="ECO:0007669"/>
    <property type="project" value="InterPro"/>
</dbReference>
<dbReference type="Proteomes" id="UP000460272">
    <property type="component" value="Unassembled WGS sequence"/>
</dbReference>
<dbReference type="InterPro" id="IPR013737">
    <property type="entry name" value="Bac_rhamnosid_N"/>
</dbReference>
<dbReference type="Gene3D" id="2.60.420.10">
    <property type="entry name" value="Maltose phosphorylase, domain 3"/>
    <property type="match status" value="1"/>
</dbReference>
<accession>A0A6P2BTE8</accession>
<keyword evidence="3" id="KW-0378">Hydrolase</keyword>
<dbReference type="Gene3D" id="2.60.120.260">
    <property type="entry name" value="Galactose-binding domain-like"/>
    <property type="match status" value="2"/>
</dbReference>
<dbReference type="Pfam" id="PF25788">
    <property type="entry name" value="Ig_Rha78A_N"/>
    <property type="match status" value="1"/>
</dbReference>
<feature type="domain" description="Alpha-L-rhamnosidase concanavalin-like" evidence="4">
    <location>
        <begin position="328"/>
        <end position="426"/>
    </location>
</feature>
<dbReference type="Gene3D" id="2.60.40.10">
    <property type="entry name" value="Immunoglobulins"/>
    <property type="match status" value="1"/>
</dbReference>
<dbReference type="InterPro" id="IPR008928">
    <property type="entry name" value="6-hairpin_glycosidase_sf"/>
</dbReference>
<dbReference type="PANTHER" id="PTHR33307">
    <property type="entry name" value="ALPHA-RHAMNOSIDASE (EUROFUNG)"/>
    <property type="match status" value="1"/>
</dbReference>
<dbReference type="InterPro" id="IPR035398">
    <property type="entry name" value="Bac_rhamnosid_C"/>
</dbReference>
<gene>
    <name evidence="8" type="ORF">EAS64_26350</name>
</gene>
<proteinExistence type="predicted"/>
<dbReference type="Pfam" id="PF17390">
    <property type="entry name" value="Bac_rhamnosid_C"/>
    <property type="match status" value="1"/>
</dbReference>
<dbReference type="EMBL" id="RPFW01000005">
    <property type="protein sequence ID" value="TVZ02334.1"/>
    <property type="molecule type" value="Genomic_DNA"/>
</dbReference>
<evidence type="ECO:0000259" key="6">
    <source>
        <dbReference type="Pfam" id="PF17389"/>
    </source>
</evidence>
<dbReference type="Pfam" id="PF08531">
    <property type="entry name" value="Bac_rhamnosid_N"/>
    <property type="match status" value="1"/>
</dbReference>
<dbReference type="InterPro" id="IPR012341">
    <property type="entry name" value="6hp_glycosidase-like_sf"/>
</dbReference>
<feature type="domain" description="Alpha-L-rhamnosidase six-hairpin glycosidase" evidence="6">
    <location>
        <begin position="433"/>
        <end position="782"/>
    </location>
</feature>
<dbReference type="SUPFAM" id="SSF48208">
    <property type="entry name" value="Six-hairpin glycosidases"/>
    <property type="match status" value="1"/>
</dbReference>
<evidence type="ECO:0000256" key="2">
    <source>
        <dbReference type="ARBA" id="ARBA00012652"/>
    </source>
</evidence>
<dbReference type="Gene3D" id="1.50.10.10">
    <property type="match status" value="1"/>
</dbReference>
<evidence type="ECO:0000259" key="7">
    <source>
        <dbReference type="Pfam" id="PF17390"/>
    </source>
</evidence>
<dbReference type="EC" id="3.2.1.40" evidence="2"/>
<dbReference type="AlphaFoldDB" id="A0A6P2BTE8"/>
<name>A0A6P2BTE8_9ACTN</name>
<dbReference type="InterPro" id="IPR035396">
    <property type="entry name" value="Bac_rhamnosid6H"/>
</dbReference>
<dbReference type="GO" id="GO:0030596">
    <property type="term" value="F:alpha-L-rhamnosidase activity"/>
    <property type="evidence" value="ECO:0007669"/>
    <property type="project" value="UniProtKB-EC"/>
</dbReference>
<evidence type="ECO:0000313" key="8">
    <source>
        <dbReference type="EMBL" id="TVZ02334.1"/>
    </source>
</evidence>
<dbReference type="OrthoDB" id="9761045at2"/>
<comment type="caution">
    <text evidence="8">The sequence shown here is derived from an EMBL/GenBank/DDBJ whole genome shotgun (WGS) entry which is preliminary data.</text>
</comment>
<organism evidence="8 9">
    <name type="scientific">Trebonia kvetii</name>
    <dbReference type="NCBI Taxonomy" id="2480626"/>
    <lineage>
        <taxon>Bacteria</taxon>
        <taxon>Bacillati</taxon>
        <taxon>Actinomycetota</taxon>
        <taxon>Actinomycetes</taxon>
        <taxon>Streptosporangiales</taxon>
        <taxon>Treboniaceae</taxon>
        <taxon>Trebonia</taxon>
    </lineage>
</organism>
<evidence type="ECO:0000256" key="1">
    <source>
        <dbReference type="ARBA" id="ARBA00001445"/>
    </source>
</evidence>